<reference evidence="6" key="1">
    <citation type="journal article" date="2014" name="Nature">
        <title>Elephant shark genome provides unique insights into gnathostome evolution.</title>
        <authorList>
            <consortium name="International Elephant Shark Genome Sequencing Consortium"/>
            <person name="Venkatesh B."/>
            <person name="Lee A.P."/>
            <person name="Ravi V."/>
            <person name="Maurya A.K."/>
            <person name="Lian M.M."/>
            <person name="Swann J.B."/>
            <person name="Ohta Y."/>
            <person name="Flajnik M.F."/>
            <person name="Sutoh Y."/>
            <person name="Kasahara M."/>
            <person name="Hoon S."/>
            <person name="Gangu V."/>
            <person name="Roy S.W."/>
            <person name="Irimia M."/>
            <person name="Korzh V."/>
            <person name="Kondrychyn I."/>
            <person name="Lim Z.W."/>
            <person name="Tay B.H."/>
            <person name="Tohari S."/>
            <person name="Kong K.W."/>
            <person name="Ho S."/>
            <person name="Lorente-Galdos B."/>
            <person name="Quilez J."/>
            <person name="Marques-Bonet T."/>
            <person name="Raney B.J."/>
            <person name="Ingham P.W."/>
            <person name="Tay A."/>
            <person name="Hillier L.W."/>
            <person name="Minx P."/>
            <person name="Boehm T."/>
            <person name="Wilson R.K."/>
            <person name="Brenner S."/>
            <person name="Warren W.C."/>
        </authorList>
    </citation>
    <scope>NUCLEOTIDE SEQUENCE</scope>
    <source>
        <tissue evidence="6">Brain</tissue>
    </source>
</reference>
<dbReference type="InterPro" id="IPR004031">
    <property type="entry name" value="PMP22/EMP/MP20/Claudin"/>
</dbReference>
<proteinExistence type="evidence at transcript level"/>
<name>V9LG67_CALMI</name>
<evidence type="ECO:0000313" key="6">
    <source>
        <dbReference type="EMBL" id="AFP11375.1"/>
    </source>
</evidence>
<dbReference type="EMBL" id="JW878858">
    <property type="protein sequence ID" value="AFP11375.1"/>
    <property type="molecule type" value="mRNA"/>
</dbReference>
<dbReference type="InterPro" id="IPR042356">
    <property type="entry name" value="CLDN1"/>
</dbReference>
<keyword evidence="3 5" id="KW-1133">Transmembrane helix</keyword>
<feature type="transmembrane region" description="Helical" evidence="5">
    <location>
        <begin position="6"/>
        <end position="27"/>
    </location>
</feature>
<dbReference type="AlphaFoldDB" id="V9LG67"/>
<sequence length="208" mass="22966">MENRLATALVIASVLAGISGVYISAAVGTDHWYVYRSGPPQTGGRLANQTPVQTAEIARELRDEDEKAYSTVLARYNGSVGLWHRCVSLPEATHWYQPPEGAEVGFQTVCVSQSLEAQFLPKFVQLGNHNSDIDYLRTYLWRTQIVLPFVSLGLMLIGGLIGLCTCVCYSLYPTLVTGILHVLAGLCTLLTLLCYALWTRLLNERLSE</sequence>
<organism evidence="6">
    <name type="scientific">Callorhinchus milii</name>
    <name type="common">Ghost shark</name>
    <dbReference type="NCBI Taxonomy" id="7868"/>
    <lineage>
        <taxon>Eukaryota</taxon>
        <taxon>Metazoa</taxon>
        <taxon>Chordata</taxon>
        <taxon>Craniata</taxon>
        <taxon>Vertebrata</taxon>
        <taxon>Chondrichthyes</taxon>
        <taxon>Holocephali</taxon>
        <taxon>Chimaeriformes</taxon>
        <taxon>Callorhinchidae</taxon>
        <taxon>Callorhinchus</taxon>
    </lineage>
</organism>
<comment type="subcellular location">
    <subcellularLocation>
        <location evidence="1">Membrane</location>
        <topology evidence="1">Multi-pass membrane protein</topology>
    </subcellularLocation>
</comment>
<evidence type="ECO:0000256" key="3">
    <source>
        <dbReference type="ARBA" id="ARBA00022989"/>
    </source>
</evidence>
<evidence type="ECO:0000256" key="5">
    <source>
        <dbReference type="SAM" id="Phobius"/>
    </source>
</evidence>
<evidence type="ECO:0000256" key="1">
    <source>
        <dbReference type="ARBA" id="ARBA00004141"/>
    </source>
</evidence>
<feature type="transmembrane region" description="Helical" evidence="5">
    <location>
        <begin position="178"/>
        <end position="198"/>
    </location>
</feature>
<dbReference type="Pfam" id="PF13903">
    <property type="entry name" value="Claudin_2"/>
    <property type="match status" value="1"/>
</dbReference>
<protein>
    <submittedName>
        <fullName evidence="6">Claudin domain-containing protein 1</fullName>
    </submittedName>
</protein>
<keyword evidence="2 5" id="KW-0812">Transmembrane</keyword>
<dbReference type="PANTHER" id="PTHR14347:SF3">
    <property type="entry name" value="CLAUDIN DOMAIN-CONTAINING PROTEIN 1"/>
    <property type="match status" value="1"/>
</dbReference>
<evidence type="ECO:0000256" key="2">
    <source>
        <dbReference type="ARBA" id="ARBA00022692"/>
    </source>
</evidence>
<feature type="transmembrane region" description="Helical" evidence="5">
    <location>
        <begin position="145"/>
        <end position="172"/>
    </location>
</feature>
<dbReference type="GO" id="GO:0016020">
    <property type="term" value="C:membrane"/>
    <property type="evidence" value="ECO:0007669"/>
    <property type="project" value="UniProtKB-SubCell"/>
</dbReference>
<feature type="non-terminal residue" evidence="6">
    <location>
        <position position="208"/>
    </location>
</feature>
<keyword evidence="4 5" id="KW-0472">Membrane</keyword>
<evidence type="ECO:0000256" key="4">
    <source>
        <dbReference type="ARBA" id="ARBA00023136"/>
    </source>
</evidence>
<accession>V9LG67</accession>
<dbReference type="PANTHER" id="PTHR14347">
    <property type="entry name" value="CLAUDIN DOMAIN-CONTAINING PROTEIN 1"/>
    <property type="match status" value="1"/>
</dbReference>
<dbReference type="Gene3D" id="1.20.140.150">
    <property type="match status" value="1"/>
</dbReference>